<dbReference type="EMBL" id="JBIAFP010000008">
    <property type="protein sequence ID" value="MFE9226157.1"/>
    <property type="molecule type" value="Genomic_DNA"/>
</dbReference>
<name>A0ABW6LCI0_9ACTN</name>
<dbReference type="Proteomes" id="UP001601288">
    <property type="component" value="Unassembled WGS sequence"/>
</dbReference>
<dbReference type="RefSeq" id="WP_358278742.1">
    <property type="nucleotide sequence ID" value="NZ_JBEYGJ010000003.1"/>
</dbReference>
<comment type="caution">
    <text evidence="1">The sequence shown here is derived from an EMBL/GenBank/DDBJ whole genome shotgun (WGS) entry which is preliminary data.</text>
</comment>
<protein>
    <submittedName>
        <fullName evidence="1">Uncharacterized protein</fullName>
    </submittedName>
</protein>
<reference evidence="1 2" key="1">
    <citation type="submission" date="2024-10" db="EMBL/GenBank/DDBJ databases">
        <title>The Natural Products Discovery Center: Release of the First 8490 Sequenced Strains for Exploring Actinobacteria Biosynthetic Diversity.</title>
        <authorList>
            <person name="Kalkreuter E."/>
            <person name="Kautsar S.A."/>
            <person name="Yang D."/>
            <person name="Bader C.D."/>
            <person name="Teijaro C.N."/>
            <person name="Fluegel L."/>
            <person name="Davis C.M."/>
            <person name="Simpson J.R."/>
            <person name="Lauterbach L."/>
            <person name="Steele A.D."/>
            <person name="Gui C."/>
            <person name="Meng S."/>
            <person name="Li G."/>
            <person name="Viehrig K."/>
            <person name="Ye F."/>
            <person name="Su P."/>
            <person name="Kiefer A.F."/>
            <person name="Nichols A."/>
            <person name="Cepeda A.J."/>
            <person name="Yan W."/>
            <person name="Fan B."/>
            <person name="Jiang Y."/>
            <person name="Adhikari A."/>
            <person name="Zheng C.-J."/>
            <person name="Schuster L."/>
            <person name="Cowan T.M."/>
            <person name="Smanski M.J."/>
            <person name="Chevrette M.G."/>
            <person name="De Carvalho L.P.S."/>
            <person name="Shen B."/>
        </authorList>
    </citation>
    <scope>NUCLEOTIDE SEQUENCE [LARGE SCALE GENOMIC DNA]</scope>
    <source>
        <strain evidence="1 2">NPDC007066</strain>
    </source>
</reference>
<gene>
    <name evidence="1" type="ORF">ACFYM3_16260</name>
</gene>
<evidence type="ECO:0000313" key="2">
    <source>
        <dbReference type="Proteomes" id="UP001601288"/>
    </source>
</evidence>
<proteinExistence type="predicted"/>
<evidence type="ECO:0000313" key="1">
    <source>
        <dbReference type="EMBL" id="MFE9226157.1"/>
    </source>
</evidence>
<sequence>MKAAEGKLPLWLMTAGIDLDGTAPRLPVTFEARPISVERLLMMDRSPFGDVRAEFWRKKPPAADKA</sequence>
<accession>A0ABW6LCI0</accession>
<keyword evidence="2" id="KW-1185">Reference proteome</keyword>
<organism evidence="1 2">
    <name type="scientific">Streptomyces massasporeus</name>
    <dbReference type="NCBI Taxonomy" id="67324"/>
    <lineage>
        <taxon>Bacteria</taxon>
        <taxon>Bacillati</taxon>
        <taxon>Actinomycetota</taxon>
        <taxon>Actinomycetes</taxon>
        <taxon>Kitasatosporales</taxon>
        <taxon>Streptomycetaceae</taxon>
        <taxon>Streptomyces</taxon>
    </lineage>
</organism>